<keyword evidence="2" id="KW-1185">Reference proteome</keyword>
<name>A0A183L8P8_9TREM</name>
<dbReference type="AlphaFoldDB" id="A0A183L8P8"/>
<evidence type="ECO:0000313" key="1">
    <source>
        <dbReference type="EMBL" id="VDO43618.1"/>
    </source>
</evidence>
<proteinExistence type="predicted"/>
<dbReference type="Proteomes" id="UP000277204">
    <property type="component" value="Unassembled WGS sequence"/>
</dbReference>
<sequence>MSYVNLMFIRLWKVNACQVKVSYGHFYNLNVIHLYKTIVSI</sequence>
<dbReference type="EMBL" id="UZAI01000027">
    <property type="protein sequence ID" value="VDO43618.1"/>
    <property type="molecule type" value="Genomic_DNA"/>
</dbReference>
<organism evidence="1 2">
    <name type="scientific">Schistosoma margrebowiei</name>
    <dbReference type="NCBI Taxonomy" id="48269"/>
    <lineage>
        <taxon>Eukaryota</taxon>
        <taxon>Metazoa</taxon>
        <taxon>Spiralia</taxon>
        <taxon>Lophotrochozoa</taxon>
        <taxon>Platyhelminthes</taxon>
        <taxon>Trematoda</taxon>
        <taxon>Digenea</taxon>
        <taxon>Strigeidida</taxon>
        <taxon>Schistosomatoidea</taxon>
        <taxon>Schistosomatidae</taxon>
        <taxon>Schistosoma</taxon>
    </lineage>
</organism>
<accession>A0A183L8P8</accession>
<evidence type="ECO:0000313" key="2">
    <source>
        <dbReference type="Proteomes" id="UP000277204"/>
    </source>
</evidence>
<protein>
    <submittedName>
        <fullName evidence="1">Uncharacterized protein</fullName>
    </submittedName>
</protein>
<gene>
    <name evidence="1" type="ORF">SMRZ_LOCUS173</name>
</gene>
<reference evidence="1 2" key="1">
    <citation type="submission" date="2018-11" db="EMBL/GenBank/DDBJ databases">
        <authorList>
            <consortium name="Pathogen Informatics"/>
        </authorList>
    </citation>
    <scope>NUCLEOTIDE SEQUENCE [LARGE SCALE GENOMIC DNA]</scope>
    <source>
        <strain evidence="1 2">Zambia</strain>
    </source>
</reference>